<gene>
    <name evidence="2" type="ORF">AHMF7616_04094</name>
</gene>
<sequence length="128" mass="14019">MKKIKTSIQPWLSVRNSAKALKFYQEAFGALETYRLDSPDGGLVLGLSIDGAAFWVSGHSADTTEDLPTNSVGDSIKFILTVDNPDLVFSQALRAGAEEIFPVGEDFGWRLGKVADPFGFHWEIGKQL</sequence>
<protein>
    <recommendedName>
        <fullName evidence="1">VOC domain-containing protein</fullName>
    </recommendedName>
</protein>
<organism evidence="2 3">
    <name type="scientific">Adhaeribacter pallidiroseus</name>
    <dbReference type="NCBI Taxonomy" id="2072847"/>
    <lineage>
        <taxon>Bacteria</taxon>
        <taxon>Pseudomonadati</taxon>
        <taxon>Bacteroidota</taxon>
        <taxon>Cytophagia</taxon>
        <taxon>Cytophagales</taxon>
        <taxon>Hymenobacteraceae</taxon>
        <taxon>Adhaeribacter</taxon>
    </lineage>
</organism>
<name>A0A369QL66_9BACT</name>
<reference evidence="2 3" key="1">
    <citation type="submission" date="2018-04" db="EMBL/GenBank/DDBJ databases">
        <title>Adhaeribacter sp. HMF7616 genome sequencing and assembly.</title>
        <authorList>
            <person name="Kang H."/>
            <person name="Kang J."/>
            <person name="Cha I."/>
            <person name="Kim H."/>
            <person name="Joh K."/>
        </authorList>
    </citation>
    <scope>NUCLEOTIDE SEQUENCE [LARGE SCALE GENOMIC DNA]</scope>
    <source>
        <strain evidence="2 3">HMF7616</strain>
    </source>
</reference>
<accession>A0A369QL66</accession>
<dbReference type="EMBL" id="QASA01000001">
    <property type="protein sequence ID" value="RDC65464.1"/>
    <property type="molecule type" value="Genomic_DNA"/>
</dbReference>
<dbReference type="Gene3D" id="3.10.180.10">
    <property type="entry name" value="2,3-Dihydroxybiphenyl 1,2-Dioxygenase, domain 1"/>
    <property type="match status" value="1"/>
</dbReference>
<dbReference type="SUPFAM" id="SSF54593">
    <property type="entry name" value="Glyoxalase/Bleomycin resistance protein/Dihydroxybiphenyl dioxygenase"/>
    <property type="match status" value="1"/>
</dbReference>
<dbReference type="Proteomes" id="UP000253919">
    <property type="component" value="Unassembled WGS sequence"/>
</dbReference>
<dbReference type="InterPro" id="IPR004360">
    <property type="entry name" value="Glyas_Fos-R_dOase_dom"/>
</dbReference>
<dbReference type="Pfam" id="PF00903">
    <property type="entry name" value="Glyoxalase"/>
    <property type="match status" value="1"/>
</dbReference>
<dbReference type="AlphaFoldDB" id="A0A369QL66"/>
<dbReference type="RefSeq" id="WP_115374465.1">
    <property type="nucleotide sequence ID" value="NZ_QASA01000001.1"/>
</dbReference>
<dbReference type="InterPro" id="IPR037523">
    <property type="entry name" value="VOC_core"/>
</dbReference>
<dbReference type="PANTHER" id="PTHR34109">
    <property type="entry name" value="BNAUNNG04460D PROTEIN-RELATED"/>
    <property type="match status" value="1"/>
</dbReference>
<dbReference type="PANTHER" id="PTHR34109:SF1">
    <property type="entry name" value="VOC DOMAIN-CONTAINING PROTEIN"/>
    <property type="match status" value="1"/>
</dbReference>
<comment type="caution">
    <text evidence="2">The sequence shown here is derived from an EMBL/GenBank/DDBJ whole genome shotgun (WGS) entry which is preliminary data.</text>
</comment>
<proteinExistence type="predicted"/>
<evidence type="ECO:0000313" key="2">
    <source>
        <dbReference type="EMBL" id="RDC65464.1"/>
    </source>
</evidence>
<dbReference type="OrthoDB" id="9795306at2"/>
<feature type="domain" description="VOC" evidence="1">
    <location>
        <begin position="4"/>
        <end position="127"/>
    </location>
</feature>
<keyword evidence="3" id="KW-1185">Reference proteome</keyword>
<dbReference type="PROSITE" id="PS51819">
    <property type="entry name" value="VOC"/>
    <property type="match status" value="1"/>
</dbReference>
<dbReference type="InterPro" id="IPR029068">
    <property type="entry name" value="Glyas_Bleomycin-R_OHBP_Dase"/>
</dbReference>
<evidence type="ECO:0000313" key="3">
    <source>
        <dbReference type="Proteomes" id="UP000253919"/>
    </source>
</evidence>
<evidence type="ECO:0000259" key="1">
    <source>
        <dbReference type="PROSITE" id="PS51819"/>
    </source>
</evidence>